<name>A0A699ZVT6_HAELA</name>
<gene>
    <name evidence="1" type="ORF">HaLaN_20388</name>
</gene>
<proteinExistence type="predicted"/>
<protein>
    <submittedName>
        <fullName evidence="1">Uncharacterized protein</fullName>
    </submittedName>
</protein>
<keyword evidence="2" id="KW-1185">Reference proteome</keyword>
<dbReference type="AlphaFoldDB" id="A0A699ZVT6"/>
<comment type="caution">
    <text evidence="1">The sequence shown here is derived from an EMBL/GenBank/DDBJ whole genome shotgun (WGS) entry which is preliminary data.</text>
</comment>
<sequence length="68" mass="7317">MELSICNEDSQDVTLQSFNLLRRRPEISVTDVLGMGPPGVAQVLQPSAATSLTITVVVSPWSKFGVET</sequence>
<reference evidence="1 2" key="1">
    <citation type="submission" date="2020-02" db="EMBL/GenBank/DDBJ databases">
        <title>Draft genome sequence of Haematococcus lacustris strain NIES-144.</title>
        <authorList>
            <person name="Morimoto D."/>
            <person name="Nakagawa S."/>
            <person name="Yoshida T."/>
            <person name="Sawayama S."/>
        </authorList>
    </citation>
    <scope>NUCLEOTIDE SEQUENCE [LARGE SCALE GENOMIC DNA]</scope>
    <source>
        <strain evidence="1 2">NIES-144</strain>
    </source>
</reference>
<evidence type="ECO:0000313" key="2">
    <source>
        <dbReference type="Proteomes" id="UP000485058"/>
    </source>
</evidence>
<accession>A0A699ZVT6</accession>
<evidence type="ECO:0000313" key="1">
    <source>
        <dbReference type="EMBL" id="GFH22866.1"/>
    </source>
</evidence>
<dbReference type="Proteomes" id="UP000485058">
    <property type="component" value="Unassembled WGS sequence"/>
</dbReference>
<organism evidence="1 2">
    <name type="scientific">Haematococcus lacustris</name>
    <name type="common">Green alga</name>
    <name type="synonym">Haematococcus pluvialis</name>
    <dbReference type="NCBI Taxonomy" id="44745"/>
    <lineage>
        <taxon>Eukaryota</taxon>
        <taxon>Viridiplantae</taxon>
        <taxon>Chlorophyta</taxon>
        <taxon>core chlorophytes</taxon>
        <taxon>Chlorophyceae</taxon>
        <taxon>CS clade</taxon>
        <taxon>Chlamydomonadales</taxon>
        <taxon>Haematococcaceae</taxon>
        <taxon>Haematococcus</taxon>
    </lineage>
</organism>
<dbReference type="EMBL" id="BLLF01002141">
    <property type="protein sequence ID" value="GFH22866.1"/>
    <property type="molecule type" value="Genomic_DNA"/>
</dbReference>